<dbReference type="InterPro" id="IPR037401">
    <property type="entry name" value="SnoaL-like"/>
</dbReference>
<proteinExistence type="predicted"/>
<evidence type="ECO:0000259" key="1">
    <source>
        <dbReference type="Pfam" id="PF12680"/>
    </source>
</evidence>
<keyword evidence="3" id="KW-1185">Reference proteome</keyword>
<feature type="domain" description="SnoaL-like" evidence="1">
    <location>
        <begin position="11"/>
        <end position="117"/>
    </location>
</feature>
<gene>
    <name evidence="2" type="ORF">FB388_5758</name>
</gene>
<dbReference type="Proteomes" id="UP000319818">
    <property type="component" value="Unassembled WGS sequence"/>
</dbReference>
<sequence>MTIDQNKASVKKLVEGLGTNGSPDAFDLLHENAVWTVMTDAATFPVSGDMSKPAFVEHMKRFHDSLPSGIRMSVTSVIADEANASVEATSNALLANGKRLNQVYHFAFELDNGKIVAAREYIDTARALSAFSE</sequence>
<name>A0A543FXE4_9PSEU</name>
<dbReference type="Gene3D" id="3.10.450.50">
    <property type="match status" value="1"/>
</dbReference>
<evidence type="ECO:0000313" key="2">
    <source>
        <dbReference type="EMBL" id="TQM38518.1"/>
    </source>
</evidence>
<protein>
    <submittedName>
        <fullName evidence="2">Ketosteroid isomerase-like protein</fullName>
    </submittedName>
</protein>
<evidence type="ECO:0000313" key="3">
    <source>
        <dbReference type="Proteomes" id="UP000319818"/>
    </source>
</evidence>
<organism evidence="2 3">
    <name type="scientific">Pseudonocardia cypriaca</name>
    <dbReference type="NCBI Taxonomy" id="882449"/>
    <lineage>
        <taxon>Bacteria</taxon>
        <taxon>Bacillati</taxon>
        <taxon>Actinomycetota</taxon>
        <taxon>Actinomycetes</taxon>
        <taxon>Pseudonocardiales</taxon>
        <taxon>Pseudonocardiaceae</taxon>
        <taxon>Pseudonocardia</taxon>
    </lineage>
</organism>
<dbReference type="EMBL" id="VFPH01000002">
    <property type="protein sequence ID" value="TQM38518.1"/>
    <property type="molecule type" value="Genomic_DNA"/>
</dbReference>
<dbReference type="RefSeq" id="WP_170225865.1">
    <property type="nucleotide sequence ID" value="NZ_VFPH01000002.1"/>
</dbReference>
<comment type="caution">
    <text evidence="2">The sequence shown here is derived from an EMBL/GenBank/DDBJ whole genome shotgun (WGS) entry which is preliminary data.</text>
</comment>
<reference evidence="2 3" key="1">
    <citation type="submission" date="2019-06" db="EMBL/GenBank/DDBJ databases">
        <title>Sequencing the genomes of 1000 actinobacteria strains.</title>
        <authorList>
            <person name="Klenk H.-P."/>
        </authorList>
    </citation>
    <scope>NUCLEOTIDE SEQUENCE [LARGE SCALE GENOMIC DNA]</scope>
    <source>
        <strain evidence="2 3">DSM 45511</strain>
    </source>
</reference>
<dbReference type="InterPro" id="IPR032710">
    <property type="entry name" value="NTF2-like_dom_sf"/>
</dbReference>
<keyword evidence="2" id="KW-0413">Isomerase</keyword>
<dbReference type="AlphaFoldDB" id="A0A543FXE4"/>
<dbReference type="GO" id="GO:0016853">
    <property type="term" value="F:isomerase activity"/>
    <property type="evidence" value="ECO:0007669"/>
    <property type="project" value="UniProtKB-KW"/>
</dbReference>
<dbReference type="SUPFAM" id="SSF54427">
    <property type="entry name" value="NTF2-like"/>
    <property type="match status" value="1"/>
</dbReference>
<accession>A0A543FXE4</accession>
<dbReference type="Pfam" id="PF12680">
    <property type="entry name" value="SnoaL_2"/>
    <property type="match status" value="1"/>
</dbReference>